<organism evidence="1 2">
    <name type="scientific">Streblomastix strix</name>
    <dbReference type="NCBI Taxonomy" id="222440"/>
    <lineage>
        <taxon>Eukaryota</taxon>
        <taxon>Metamonada</taxon>
        <taxon>Preaxostyla</taxon>
        <taxon>Oxymonadida</taxon>
        <taxon>Streblomastigidae</taxon>
        <taxon>Streblomastix</taxon>
    </lineage>
</organism>
<evidence type="ECO:0000313" key="1">
    <source>
        <dbReference type="EMBL" id="KAA6355088.1"/>
    </source>
</evidence>
<evidence type="ECO:0000313" key="2">
    <source>
        <dbReference type="Proteomes" id="UP000324800"/>
    </source>
</evidence>
<dbReference type="Proteomes" id="UP000324800">
    <property type="component" value="Unassembled WGS sequence"/>
</dbReference>
<proteinExistence type="predicted"/>
<dbReference type="AlphaFoldDB" id="A0A5J4TA04"/>
<dbReference type="EMBL" id="SNRW01035188">
    <property type="protein sequence ID" value="KAA6355088.1"/>
    <property type="molecule type" value="Genomic_DNA"/>
</dbReference>
<name>A0A5J4TA04_9EUKA</name>
<comment type="caution">
    <text evidence="1">The sequence shown here is derived from an EMBL/GenBank/DDBJ whole genome shotgun (WGS) entry which is preliminary data.</text>
</comment>
<feature type="non-terminal residue" evidence="1">
    <location>
        <position position="1"/>
    </location>
</feature>
<accession>A0A5J4TA04</accession>
<protein>
    <submittedName>
        <fullName evidence="1">Uncharacterized protein</fullName>
    </submittedName>
</protein>
<reference evidence="1 2" key="1">
    <citation type="submission" date="2019-03" db="EMBL/GenBank/DDBJ databases">
        <title>Single cell metagenomics reveals metabolic interactions within the superorganism composed of flagellate Streblomastix strix and complex community of Bacteroidetes bacteria on its surface.</title>
        <authorList>
            <person name="Treitli S.C."/>
            <person name="Kolisko M."/>
            <person name="Husnik F."/>
            <person name="Keeling P."/>
            <person name="Hampl V."/>
        </authorList>
    </citation>
    <scope>NUCLEOTIDE SEQUENCE [LARGE SCALE GENOMIC DNA]</scope>
    <source>
        <strain evidence="1">ST1C</strain>
    </source>
</reference>
<gene>
    <name evidence="1" type="ORF">EZS28_049385</name>
</gene>
<sequence>DIDGPFMIMKTKEGCEVEFGANYIQFDTYYASLALKGKNENDQEQKDKINLLLWQYEQQQLSSQNAFYTGLRRGTQLRPGTYFFVLGSLPKEAALAIALATGNSSLLDRIIQSLPPTHSLHKLAAPLPAALLAAAVQQQQQSNTSSSSSYTKQLSAIASFLPKRNLIPCFPPRTSLLSSETLVLPSGTLFFTDWRMETFIISAAHTTINALSYVEETQTQILLMTPAASTKRLRSIEFCSSALLVLAFV</sequence>